<evidence type="ECO:0000256" key="4">
    <source>
        <dbReference type="ARBA" id="ARBA00022679"/>
    </source>
</evidence>
<keyword evidence="7 13" id="KW-1133">Transmembrane helix</keyword>
<dbReference type="InterPro" id="IPR040162">
    <property type="entry name" value="MGST1-like"/>
</dbReference>
<dbReference type="InterPro" id="IPR023352">
    <property type="entry name" value="MAPEG-like_dom_sf"/>
</dbReference>
<dbReference type="SUPFAM" id="SSF161084">
    <property type="entry name" value="MAPEG domain-like"/>
    <property type="match status" value="1"/>
</dbReference>
<evidence type="ECO:0000256" key="11">
    <source>
        <dbReference type="ARBA" id="ARBA00039397"/>
    </source>
</evidence>
<feature type="transmembrane region" description="Helical" evidence="13">
    <location>
        <begin position="133"/>
        <end position="154"/>
    </location>
</feature>
<accession>X7EE92</accession>
<feature type="transmembrane region" description="Helical" evidence="13">
    <location>
        <begin position="12"/>
        <end position="38"/>
    </location>
</feature>
<comment type="catalytic activity">
    <reaction evidence="12">
        <text>RX + glutathione = an S-substituted glutathione + a halide anion + H(+)</text>
        <dbReference type="Rhea" id="RHEA:16437"/>
        <dbReference type="ChEBI" id="CHEBI:15378"/>
        <dbReference type="ChEBI" id="CHEBI:16042"/>
        <dbReference type="ChEBI" id="CHEBI:17792"/>
        <dbReference type="ChEBI" id="CHEBI:57925"/>
        <dbReference type="ChEBI" id="CHEBI:90779"/>
        <dbReference type="EC" id="2.5.1.18"/>
    </reaction>
    <physiologicalReaction direction="left-to-right" evidence="12">
        <dbReference type="Rhea" id="RHEA:16438"/>
    </physiologicalReaction>
</comment>
<dbReference type="EC" id="2.5.1.18" evidence="3"/>
<dbReference type="eggNOG" id="ENOG5030C4Q">
    <property type="taxonomic scope" value="Bacteria"/>
</dbReference>
<evidence type="ECO:0000256" key="9">
    <source>
        <dbReference type="ARBA" id="ARBA00023136"/>
    </source>
</evidence>
<comment type="subunit">
    <text evidence="10">Homotrimer; The trimer binds only one molecule of glutathione.</text>
</comment>
<reference evidence="14 15" key="1">
    <citation type="submission" date="2014-01" db="EMBL/GenBank/DDBJ databases">
        <title>Roseivivax halodurans JCM 10272 Genome Sequencing.</title>
        <authorList>
            <person name="Lai Q."/>
            <person name="Li G."/>
            <person name="Shao Z."/>
        </authorList>
    </citation>
    <scope>NUCLEOTIDE SEQUENCE [LARGE SCALE GENOMIC DNA]</scope>
    <source>
        <strain evidence="14 15">JCM 10272</strain>
    </source>
</reference>
<dbReference type="OrthoDB" id="6365081at2"/>
<keyword evidence="8" id="KW-0007">Acetylation</keyword>
<evidence type="ECO:0000256" key="5">
    <source>
        <dbReference type="ARBA" id="ARBA00022692"/>
    </source>
</evidence>
<evidence type="ECO:0000256" key="2">
    <source>
        <dbReference type="ARBA" id="ARBA00004477"/>
    </source>
</evidence>
<evidence type="ECO:0000256" key="10">
    <source>
        <dbReference type="ARBA" id="ARBA00038540"/>
    </source>
</evidence>
<protein>
    <recommendedName>
        <fullName evidence="11">Microsomal glutathione S-transferase 1</fullName>
        <ecNumber evidence="3">2.5.1.18</ecNumber>
    </recommendedName>
</protein>
<evidence type="ECO:0000256" key="8">
    <source>
        <dbReference type="ARBA" id="ARBA00022990"/>
    </source>
</evidence>
<dbReference type="Proteomes" id="UP000022447">
    <property type="component" value="Unassembled WGS sequence"/>
</dbReference>
<gene>
    <name evidence="14" type="ORF">OCH239_10600</name>
</gene>
<comment type="caution">
    <text evidence="14">The sequence shown here is derived from an EMBL/GenBank/DDBJ whole genome shotgun (WGS) entry which is preliminary data.</text>
</comment>
<evidence type="ECO:0000256" key="3">
    <source>
        <dbReference type="ARBA" id="ARBA00012452"/>
    </source>
</evidence>
<dbReference type="STRING" id="1449350.OCH239_10600"/>
<keyword evidence="4" id="KW-0808">Transferase</keyword>
<organism evidence="14 15">
    <name type="scientific">Roseivivax halodurans JCM 10272</name>
    <dbReference type="NCBI Taxonomy" id="1449350"/>
    <lineage>
        <taxon>Bacteria</taxon>
        <taxon>Pseudomonadati</taxon>
        <taxon>Pseudomonadota</taxon>
        <taxon>Alphaproteobacteria</taxon>
        <taxon>Rhodobacterales</taxon>
        <taxon>Roseobacteraceae</taxon>
        <taxon>Roseivivax</taxon>
    </lineage>
</organism>
<dbReference type="PANTHER" id="PTHR10689:SF6">
    <property type="entry name" value="MICROSOMAL GLUTATHIONE S-TRANSFERASE 1"/>
    <property type="match status" value="1"/>
</dbReference>
<evidence type="ECO:0000313" key="14">
    <source>
        <dbReference type="EMBL" id="ETX13423.1"/>
    </source>
</evidence>
<dbReference type="GO" id="GO:0004364">
    <property type="term" value="F:glutathione transferase activity"/>
    <property type="evidence" value="ECO:0007669"/>
    <property type="project" value="UniProtKB-EC"/>
</dbReference>
<feature type="transmembrane region" description="Helical" evidence="13">
    <location>
        <begin position="84"/>
        <end position="113"/>
    </location>
</feature>
<comment type="function">
    <text evidence="1">Conjugation of reduced glutathione to a wide number of exogenous and endogenous hydrophobic electrophiles.</text>
</comment>
<dbReference type="AlphaFoldDB" id="X7EE92"/>
<keyword evidence="15" id="KW-1185">Reference proteome</keyword>
<evidence type="ECO:0000256" key="13">
    <source>
        <dbReference type="SAM" id="Phobius"/>
    </source>
</evidence>
<comment type="subcellular location">
    <subcellularLocation>
        <location evidence="2">Endoplasmic reticulum membrane</location>
        <topology evidence="2">Multi-pass membrane protein</topology>
    </subcellularLocation>
</comment>
<dbReference type="PANTHER" id="PTHR10689">
    <property type="entry name" value="MICROSOMAL GLUTATHIONE S-TRANSFERASE 1"/>
    <property type="match status" value="1"/>
</dbReference>
<dbReference type="Pfam" id="PF01124">
    <property type="entry name" value="MAPEG"/>
    <property type="match status" value="1"/>
</dbReference>
<keyword evidence="9 13" id="KW-0472">Membrane</keyword>
<evidence type="ECO:0000256" key="12">
    <source>
        <dbReference type="ARBA" id="ARBA00049385"/>
    </source>
</evidence>
<proteinExistence type="predicted"/>
<dbReference type="RefSeq" id="WP_037265221.1">
    <property type="nucleotide sequence ID" value="NZ_JALZ01000027.1"/>
</dbReference>
<evidence type="ECO:0000313" key="15">
    <source>
        <dbReference type="Proteomes" id="UP000022447"/>
    </source>
</evidence>
<evidence type="ECO:0000256" key="1">
    <source>
        <dbReference type="ARBA" id="ARBA00003701"/>
    </source>
</evidence>
<keyword evidence="6" id="KW-0256">Endoplasmic reticulum</keyword>
<sequence length="155" mass="17100">MTSALTMENPVFAAYAAAAALMILKLMGQGWMTVVLMVKTDAGLLNPEDLRSTVANRNPRPDQMDRNETVERSRRMQRNDLESIPAFLAAGLVFVTTQPPLWVAVLLFTTFVLSRLAHTYAYATAQNHEIRATFFSVGSVVVIVMALWVLVASVV</sequence>
<dbReference type="EMBL" id="JALZ01000027">
    <property type="protein sequence ID" value="ETX13423.1"/>
    <property type="molecule type" value="Genomic_DNA"/>
</dbReference>
<dbReference type="InterPro" id="IPR001129">
    <property type="entry name" value="Membr-assoc_MAPEG"/>
</dbReference>
<evidence type="ECO:0000256" key="6">
    <source>
        <dbReference type="ARBA" id="ARBA00022824"/>
    </source>
</evidence>
<evidence type="ECO:0000256" key="7">
    <source>
        <dbReference type="ARBA" id="ARBA00022989"/>
    </source>
</evidence>
<keyword evidence="5 13" id="KW-0812">Transmembrane</keyword>
<dbReference type="Gene3D" id="1.20.120.550">
    <property type="entry name" value="Membrane associated eicosanoid/glutathione metabolism-like domain"/>
    <property type="match status" value="1"/>
</dbReference>
<name>X7EE92_9RHOB</name>
<dbReference type="GO" id="GO:0016020">
    <property type="term" value="C:membrane"/>
    <property type="evidence" value="ECO:0007669"/>
    <property type="project" value="InterPro"/>
</dbReference>